<protein>
    <submittedName>
        <fullName evidence="2">Uncharacterized protein</fullName>
    </submittedName>
</protein>
<feature type="region of interest" description="Disordered" evidence="1">
    <location>
        <begin position="240"/>
        <end position="259"/>
    </location>
</feature>
<reference evidence="2" key="1">
    <citation type="journal article" date="2021" name="Proc. Natl. Acad. Sci. U.S.A.">
        <title>Global biogeography of chemosynthetic symbionts reveals both localized and globally distributed symbiont groups. .</title>
        <authorList>
            <person name="Osvatic J.T."/>
            <person name="Wilkins L.G.E."/>
            <person name="Leibrecht L."/>
            <person name="Leray M."/>
            <person name="Zauner S."/>
            <person name="Polzin J."/>
            <person name="Camacho Y."/>
            <person name="Gros O."/>
            <person name="van Gils J.A."/>
            <person name="Eisen J.A."/>
            <person name="Petersen J.M."/>
            <person name="Yuen B."/>
        </authorList>
    </citation>
    <scope>NUCLEOTIDE SEQUENCE</scope>
    <source>
        <strain evidence="2">MAGclacostrist055</strain>
    </source>
</reference>
<proteinExistence type="predicted"/>
<evidence type="ECO:0000313" key="2">
    <source>
        <dbReference type="EMBL" id="MCG7979907.1"/>
    </source>
</evidence>
<dbReference type="Proteomes" id="UP000886674">
    <property type="component" value="Unassembled WGS sequence"/>
</dbReference>
<dbReference type="EMBL" id="JAEPCR010000093">
    <property type="protein sequence ID" value="MCG7979907.1"/>
    <property type="molecule type" value="Genomic_DNA"/>
</dbReference>
<organism evidence="2 3">
    <name type="scientific">Candidatus Thiodiazotropha taylori</name>
    <dbReference type="NCBI Taxonomy" id="2792791"/>
    <lineage>
        <taxon>Bacteria</taxon>
        <taxon>Pseudomonadati</taxon>
        <taxon>Pseudomonadota</taxon>
        <taxon>Gammaproteobacteria</taxon>
        <taxon>Chromatiales</taxon>
        <taxon>Sedimenticolaceae</taxon>
        <taxon>Candidatus Thiodiazotropha</taxon>
    </lineage>
</organism>
<gene>
    <name evidence="2" type="ORF">JAY77_17400</name>
</gene>
<comment type="caution">
    <text evidence="2">The sequence shown here is derived from an EMBL/GenBank/DDBJ whole genome shotgun (WGS) entry which is preliminary data.</text>
</comment>
<evidence type="ECO:0000256" key="1">
    <source>
        <dbReference type="SAM" id="MobiDB-lite"/>
    </source>
</evidence>
<evidence type="ECO:0000313" key="3">
    <source>
        <dbReference type="Proteomes" id="UP000886674"/>
    </source>
</evidence>
<accession>A0A9E4NN57</accession>
<dbReference type="AlphaFoldDB" id="A0A9E4NN57"/>
<name>A0A9E4NN57_9GAMM</name>
<sequence>MNWRDYQVVRDGGQFVVPAGVTQVGIAAIGPGGCCMAAQGGLGGGGGGGFAYGVREVSPGEVLTGFVVDERSSRFGTVLEAFAGGDSVNELGGAGGRGSVDVPEDTNEATWRDPAVATGGHGGVGQRKGDWVSYGGGGGMGSFYGEGGNGGAGRLVGVASMFGHGGGGGLGGAGGASLAHRAMPFIDRQAVEDQAGDDKATWELMALSSGPGGGGGGGVTSGGAAWGVYGYLEAKRRAESLGGPGGGGGSDGPGDTGGVLYRPDGAVPKRLLATETPGKGGAGLRAAGGESRFHPGNYLANYLPHPVVLEDEGGTGERVRRSMYRSLPPSLRCCPDEAVDSESELARCQPALRDPALSGVSPGVPTVYFTSRSGEGRTVMAPYLALAACCLDGGGGTGANLSGAGHGGPGAGGGGAGQLPGYESLQGLGGLAGHGGFGGGGGGGFTMYVLTSEPGCVDGLPGGNGGVGGGGGGGGYQVLPGPVVFDGAGTGGPGGGGGGGPASKGGAGFFIVYW</sequence>
<feature type="compositionally biased region" description="Gly residues" evidence="1">
    <location>
        <begin position="242"/>
        <end position="257"/>
    </location>
</feature>